<dbReference type="RefSeq" id="WP_003138392.1">
    <property type="nucleotide sequence ID" value="NC_008463.1"/>
</dbReference>
<accession>A0A0H2ZDW1</accession>
<keyword evidence="1" id="KW-0175">Coiled coil</keyword>
<dbReference type="Proteomes" id="UP000000653">
    <property type="component" value="Chromosome"/>
</dbReference>
<dbReference type="EMBL" id="CP000438">
    <property type="protein sequence ID" value="ABJ12475.1"/>
    <property type="molecule type" value="Genomic_DNA"/>
</dbReference>
<organism evidence="2 3">
    <name type="scientific">Pseudomonas aeruginosa (strain UCBPP-PA14)</name>
    <dbReference type="NCBI Taxonomy" id="208963"/>
    <lineage>
        <taxon>Bacteria</taxon>
        <taxon>Pseudomonadati</taxon>
        <taxon>Pseudomonadota</taxon>
        <taxon>Gammaproteobacteria</taxon>
        <taxon>Pseudomonadales</taxon>
        <taxon>Pseudomonadaceae</taxon>
        <taxon>Pseudomonas</taxon>
    </lineage>
</organism>
<dbReference type="KEGG" id="pau:PA14_22250"/>
<feature type="coiled-coil region" evidence="1">
    <location>
        <begin position="177"/>
        <end position="204"/>
    </location>
</feature>
<sequence>MAKVQVTNVLDSKPASRRASFYKGVDVKQLDLSQAKARITDLKHQEAFAIEMEETNLAQRQLQERAFIGSYTEQDENGFYNNRDITASLRSAAIPISSYSVDALVPLMMDKMGEGYVKAGDVVSRTGHAAAYFVKPDSAEYKAALEANIAEIKRCFALVAEKEIPALIDQAVERFHEEEAVRKAREEEAQARKEQAALMSAINKELGL</sequence>
<evidence type="ECO:0000313" key="2">
    <source>
        <dbReference type="EMBL" id="ABJ12475.1"/>
    </source>
</evidence>
<dbReference type="AlphaFoldDB" id="A0A0H2ZDW1"/>
<evidence type="ECO:0000256" key="1">
    <source>
        <dbReference type="SAM" id="Coils"/>
    </source>
</evidence>
<gene>
    <name evidence="2" type="ordered locus">PA14_22250</name>
</gene>
<evidence type="ECO:0000313" key="3">
    <source>
        <dbReference type="Proteomes" id="UP000000653"/>
    </source>
</evidence>
<reference evidence="2 3" key="1">
    <citation type="journal article" date="2006" name="Genome Biol.">
        <title>Genomic analysis reveals that Pseudomonas aeruginosa virulence is combinatorial.</title>
        <authorList>
            <person name="Lee D.G."/>
            <person name="Urbach J.M."/>
            <person name="Wu G."/>
            <person name="Liberati N.T."/>
            <person name="Feinbaum R.L."/>
            <person name="Miyata S."/>
            <person name="Diggins L.T."/>
            <person name="He J."/>
            <person name="Saucier M."/>
            <person name="Deziel E."/>
            <person name="Friedman L."/>
            <person name="Li L."/>
            <person name="Grills G."/>
            <person name="Montgomery K."/>
            <person name="Kucherlapati R."/>
            <person name="Rahme L.G."/>
            <person name="Ausubel F.M."/>
        </authorList>
    </citation>
    <scope>NUCLEOTIDE SEQUENCE [LARGE SCALE GENOMIC DNA]</scope>
    <source>
        <strain evidence="2 3">UCBPP-PA14</strain>
    </source>
</reference>
<name>A0A0H2ZDW1_PSEAB</name>
<dbReference type="BioCyc" id="PAER208963:G1G74-1852-MONOMER"/>
<dbReference type="HOGENOM" id="CLU_1319995_0_0_6"/>
<proteinExistence type="predicted"/>
<protein>
    <submittedName>
        <fullName evidence="2">Uncharacterized protein</fullName>
    </submittedName>
</protein>